<gene>
    <name evidence="1" type="ORF">AVEN_204223_1</name>
</gene>
<comment type="caution">
    <text evidence="1">The sequence shown here is derived from an EMBL/GenBank/DDBJ whole genome shotgun (WGS) entry which is preliminary data.</text>
</comment>
<dbReference type="InterPro" id="IPR017850">
    <property type="entry name" value="Alkaline_phosphatase_core_sf"/>
</dbReference>
<accession>A0A4Y2I709</accession>
<dbReference type="OrthoDB" id="6430040at2759"/>
<name>A0A4Y2I709_ARAVE</name>
<dbReference type="AlphaFoldDB" id="A0A4Y2I709"/>
<proteinExistence type="predicted"/>
<dbReference type="Gene3D" id="3.40.720.10">
    <property type="entry name" value="Alkaline Phosphatase, subunit A"/>
    <property type="match status" value="1"/>
</dbReference>
<organism evidence="1 2">
    <name type="scientific">Araneus ventricosus</name>
    <name type="common">Orbweaver spider</name>
    <name type="synonym">Epeira ventricosa</name>
    <dbReference type="NCBI Taxonomy" id="182803"/>
    <lineage>
        <taxon>Eukaryota</taxon>
        <taxon>Metazoa</taxon>
        <taxon>Ecdysozoa</taxon>
        <taxon>Arthropoda</taxon>
        <taxon>Chelicerata</taxon>
        <taxon>Arachnida</taxon>
        <taxon>Araneae</taxon>
        <taxon>Araneomorphae</taxon>
        <taxon>Entelegynae</taxon>
        <taxon>Araneoidea</taxon>
        <taxon>Araneidae</taxon>
        <taxon>Araneus</taxon>
    </lineage>
</organism>
<reference evidence="1 2" key="1">
    <citation type="journal article" date="2019" name="Sci. Rep.">
        <title>Orb-weaving spider Araneus ventricosus genome elucidates the spidroin gene catalogue.</title>
        <authorList>
            <person name="Kono N."/>
            <person name="Nakamura H."/>
            <person name="Ohtoshi R."/>
            <person name="Moran D.A.P."/>
            <person name="Shinohara A."/>
            <person name="Yoshida Y."/>
            <person name="Fujiwara M."/>
            <person name="Mori M."/>
            <person name="Tomita M."/>
            <person name="Arakawa K."/>
        </authorList>
    </citation>
    <scope>NUCLEOTIDE SEQUENCE [LARGE SCALE GENOMIC DNA]</scope>
</reference>
<protein>
    <submittedName>
        <fullName evidence="1">Uncharacterized protein</fullName>
    </submittedName>
</protein>
<sequence length="131" mass="14862">MYGHSASRYWESDPKIPEEDRKLCKDIARQLVENDPGRNINVRKLHFRNLNFSEANRGVVLAAISGEYVVIKIKDIQGRAFASSSLHANSTVPHQNQTLVRNIDENWSGALESLDFKLLWITNLSIWAAGQ</sequence>
<keyword evidence="2" id="KW-1185">Reference proteome</keyword>
<dbReference type="Proteomes" id="UP000499080">
    <property type="component" value="Unassembled WGS sequence"/>
</dbReference>
<evidence type="ECO:0000313" key="2">
    <source>
        <dbReference type="Proteomes" id="UP000499080"/>
    </source>
</evidence>
<dbReference type="EMBL" id="BGPR01105430">
    <property type="protein sequence ID" value="GBM73049.1"/>
    <property type="molecule type" value="Genomic_DNA"/>
</dbReference>
<evidence type="ECO:0000313" key="1">
    <source>
        <dbReference type="EMBL" id="GBM73049.1"/>
    </source>
</evidence>